<keyword evidence="3" id="KW-0812">Transmembrane</keyword>
<keyword evidence="2" id="KW-0342">GTP-binding</keyword>
<evidence type="ECO:0000256" key="1">
    <source>
        <dbReference type="ARBA" id="ARBA00022741"/>
    </source>
</evidence>
<feature type="domain" description="G" evidence="4">
    <location>
        <begin position="66"/>
        <end position="193"/>
    </location>
</feature>
<dbReference type="PANTHER" id="PTHR43681">
    <property type="entry name" value="TRANSMEMBRANE GTPASE FZO"/>
    <property type="match status" value="1"/>
</dbReference>
<dbReference type="KEGG" id="rmar:GBA65_08740"/>
<evidence type="ECO:0000313" key="6">
    <source>
        <dbReference type="Proteomes" id="UP000502706"/>
    </source>
</evidence>
<dbReference type="Pfam" id="PF01926">
    <property type="entry name" value="MMR_HSR1"/>
    <property type="match status" value="1"/>
</dbReference>
<protein>
    <submittedName>
        <fullName evidence="5">GTP-binding protein</fullName>
    </submittedName>
</protein>
<evidence type="ECO:0000259" key="4">
    <source>
        <dbReference type="Pfam" id="PF01926"/>
    </source>
</evidence>
<organism evidence="5 6">
    <name type="scientific">Rubrobacter marinus</name>
    <dbReference type="NCBI Taxonomy" id="2653852"/>
    <lineage>
        <taxon>Bacteria</taxon>
        <taxon>Bacillati</taxon>
        <taxon>Actinomycetota</taxon>
        <taxon>Rubrobacteria</taxon>
        <taxon>Rubrobacterales</taxon>
        <taxon>Rubrobacteraceae</taxon>
        <taxon>Rubrobacter</taxon>
    </lineage>
</organism>
<keyword evidence="3" id="KW-0472">Membrane</keyword>
<dbReference type="Proteomes" id="UP000502706">
    <property type="component" value="Chromosome"/>
</dbReference>
<dbReference type="Gene3D" id="3.40.50.300">
    <property type="entry name" value="P-loop containing nucleotide triphosphate hydrolases"/>
    <property type="match status" value="1"/>
</dbReference>
<keyword evidence="6" id="KW-1185">Reference proteome</keyword>
<dbReference type="NCBIfam" id="TIGR00231">
    <property type="entry name" value="small_GTP"/>
    <property type="match status" value="1"/>
</dbReference>
<dbReference type="InterPro" id="IPR005225">
    <property type="entry name" value="Small_GTP-bd"/>
</dbReference>
<sequence>MRGVVRSRRRGGAVRILDERWKDLAERERALLEGVVGFLEGFGAPPEDVGLVRQKLDDIGELFLLVVVGEFNAGKSAFINALLGAEISTEGVTPTTDRITVLRYAERPEDRERREGVLERGYPNDFLREVAIVDTPGTNAIIRHHEELSRGFVPRSDLVLFVTSADRPFTESERGYLELIRDWGKKIVLVVNKVDLLRGDEAREQVRSFVEEGVRSMLGLKPPIFFVSAYLARKAKASGLGGLEADALLSASGFGELEGYVRGLLDEEGRVRLKLESPLGVVEELVRRYGLAVNERLGLLEDDFRMAENVESQLEAYTEDMRRDFEARLAELENIVLRMSERGDAWLEENIRLLNIRELLSRDKVQERFKEEVVADTEALIDERVQELIDWMVDRNLKQWRSVVEYVNRRRQARYDEHIIGDVGDNFEYNRNQLLQSVGRNAQDVVRRYDRERESAELALSIQDAVTRTAASGAGALGIGALVVTLFTTRFLDVTGLIAVAILGGYGLFVLPNRRRKARAEFAQETEALRERLVEVVRRQFEAELSRSVERMREAIAPYTRFVRTEHARMSEARGSLSGITDEVEALRAEIGAPGVRS</sequence>
<dbReference type="EMBL" id="CP045121">
    <property type="protein sequence ID" value="QIN78593.1"/>
    <property type="molecule type" value="Genomic_DNA"/>
</dbReference>
<dbReference type="GO" id="GO:0005525">
    <property type="term" value="F:GTP binding"/>
    <property type="evidence" value="ECO:0007669"/>
    <property type="project" value="UniProtKB-KW"/>
</dbReference>
<evidence type="ECO:0000256" key="2">
    <source>
        <dbReference type="ARBA" id="ARBA00023134"/>
    </source>
</evidence>
<dbReference type="SUPFAM" id="SSF52540">
    <property type="entry name" value="P-loop containing nucleoside triphosphate hydrolases"/>
    <property type="match status" value="1"/>
</dbReference>
<keyword evidence="1" id="KW-0547">Nucleotide-binding</keyword>
<dbReference type="InterPro" id="IPR006073">
    <property type="entry name" value="GTP-bd"/>
</dbReference>
<proteinExistence type="predicted"/>
<gene>
    <name evidence="5" type="ORF">GBA65_08740</name>
</gene>
<dbReference type="AlphaFoldDB" id="A0A6G8PWM7"/>
<dbReference type="CDD" id="cd09912">
    <property type="entry name" value="DLP_2"/>
    <property type="match status" value="1"/>
</dbReference>
<accession>A0A6G8PWM7</accession>
<name>A0A6G8PWM7_9ACTN</name>
<dbReference type="PANTHER" id="PTHR43681:SF1">
    <property type="entry name" value="SARCALUMENIN"/>
    <property type="match status" value="1"/>
</dbReference>
<evidence type="ECO:0000313" key="5">
    <source>
        <dbReference type="EMBL" id="QIN78593.1"/>
    </source>
</evidence>
<keyword evidence="3" id="KW-1133">Transmembrane helix</keyword>
<evidence type="ECO:0000256" key="3">
    <source>
        <dbReference type="SAM" id="Phobius"/>
    </source>
</evidence>
<dbReference type="InterPro" id="IPR027417">
    <property type="entry name" value="P-loop_NTPase"/>
</dbReference>
<reference evidence="5 6" key="1">
    <citation type="submission" date="2019-10" db="EMBL/GenBank/DDBJ databases">
        <title>Rubrobacter sp nov SCSIO 52915 isolated from a deep-sea sediment in the South China Sea.</title>
        <authorList>
            <person name="Chen R.W."/>
        </authorList>
    </citation>
    <scope>NUCLEOTIDE SEQUENCE [LARGE SCALE GENOMIC DNA]</scope>
    <source>
        <strain evidence="5 6">SCSIO 52915</strain>
    </source>
</reference>
<feature type="transmembrane region" description="Helical" evidence="3">
    <location>
        <begin position="494"/>
        <end position="511"/>
    </location>
</feature>
<dbReference type="InterPro" id="IPR051943">
    <property type="entry name" value="TRAFAC_Dynamin-like_GTPase"/>
</dbReference>